<dbReference type="EMBL" id="AMEZ01000026">
    <property type="protein sequence ID" value="EKY28083.1"/>
    <property type="molecule type" value="Genomic_DNA"/>
</dbReference>
<protein>
    <submittedName>
        <fullName evidence="1">Uncharacterized protein</fullName>
    </submittedName>
</protein>
<name>L1QJD2_9CLOT</name>
<dbReference type="AlphaFoldDB" id="L1QJD2"/>
<evidence type="ECO:0000313" key="1">
    <source>
        <dbReference type="EMBL" id="EKY28083.1"/>
    </source>
</evidence>
<comment type="caution">
    <text evidence="1">The sequence shown here is derived from an EMBL/GenBank/DDBJ whole genome shotgun (WGS) entry which is preliminary data.</text>
</comment>
<reference evidence="1 2" key="1">
    <citation type="submission" date="2012-05" db="EMBL/GenBank/DDBJ databases">
        <authorList>
            <person name="Weinstock G."/>
            <person name="Sodergren E."/>
            <person name="Lobos E.A."/>
            <person name="Fulton L."/>
            <person name="Fulton R."/>
            <person name="Courtney L."/>
            <person name="Fronick C."/>
            <person name="O'Laughlin M."/>
            <person name="Godfrey J."/>
            <person name="Wilson R.M."/>
            <person name="Miner T."/>
            <person name="Farmer C."/>
            <person name="Delehaunty K."/>
            <person name="Cordes M."/>
            <person name="Minx P."/>
            <person name="Tomlinson C."/>
            <person name="Chen J."/>
            <person name="Wollam A."/>
            <person name="Pepin K.H."/>
            <person name="Bhonagiri V."/>
            <person name="Zhang X."/>
            <person name="Suruliraj S."/>
            <person name="Warren W."/>
            <person name="Mitreva M."/>
            <person name="Mardis E.R."/>
            <person name="Wilson R.K."/>
        </authorList>
    </citation>
    <scope>NUCLEOTIDE SEQUENCE [LARGE SCALE GENOMIC DNA]</scope>
    <source>
        <strain evidence="1 2">DSM 1785</strain>
    </source>
</reference>
<dbReference type="STRING" id="545697.HMPREF0216_00925"/>
<dbReference type="RefSeq" id="WP_005211550.1">
    <property type="nucleotide sequence ID" value="NZ_KB291618.1"/>
</dbReference>
<proteinExistence type="predicted"/>
<dbReference type="HOGENOM" id="CLU_2896066_0_0_9"/>
<organism evidence="1 2">
    <name type="scientific">Clostridium celatum DSM 1785</name>
    <dbReference type="NCBI Taxonomy" id="545697"/>
    <lineage>
        <taxon>Bacteria</taxon>
        <taxon>Bacillati</taxon>
        <taxon>Bacillota</taxon>
        <taxon>Clostridia</taxon>
        <taxon>Eubacteriales</taxon>
        <taxon>Clostridiaceae</taxon>
        <taxon>Clostridium</taxon>
    </lineage>
</organism>
<evidence type="ECO:0000313" key="2">
    <source>
        <dbReference type="Proteomes" id="UP000010420"/>
    </source>
</evidence>
<gene>
    <name evidence="1" type="ORF">HMPREF0216_00925</name>
</gene>
<dbReference type="Proteomes" id="UP000010420">
    <property type="component" value="Unassembled WGS sequence"/>
</dbReference>
<sequence length="62" mass="6460">MSKCIFCKKENDGTICKHCLTKGAAKTGNAMKTGGEVAIKAIPVVGSIVSLVMAKGKFKTKS</sequence>
<dbReference type="PATRIC" id="fig|545697.3.peg.911"/>
<keyword evidence="2" id="KW-1185">Reference proteome</keyword>
<accession>L1QJD2</accession>